<feature type="region of interest" description="Disordered" evidence="6">
    <location>
        <begin position="1"/>
        <end position="93"/>
    </location>
</feature>
<dbReference type="Proteomes" id="UP001162031">
    <property type="component" value="Unassembled WGS sequence"/>
</dbReference>
<evidence type="ECO:0000256" key="1">
    <source>
        <dbReference type="ARBA" id="ARBA00001947"/>
    </source>
</evidence>
<organism evidence="8 9">
    <name type="scientific">Hyaloperonospora brassicae</name>
    <name type="common">Brassica downy mildew</name>
    <name type="synonym">Peronospora brassicae</name>
    <dbReference type="NCBI Taxonomy" id="162125"/>
    <lineage>
        <taxon>Eukaryota</taxon>
        <taxon>Sar</taxon>
        <taxon>Stramenopiles</taxon>
        <taxon>Oomycota</taxon>
        <taxon>Peronosporomycetes</taxon>
        <taxon>Peronosporales</taxon>
        <taxon>Peronosporaceae</taxon>
        <taxon>Hyaloperonospora</taxon>
    </lineage>
</organism>
<dbReference type="AlphaFoldDB" id="A0AAV0SYM9"/>
<dbReference type="InterPro" id="IPR011032">
    <property type="entry name" value="GroES-like_sf"/>
</dbReference>
<proteinExistence type="inferred from homology"/>
<dbReference type="SUPFAM" id="SSF50129">
    <property type="entry name" value="GroES-like"/>
    <property type="match status" value="1"/>
</dbReference>
<dbReference type="EMBL" id="CANTFL010000037">
    <property type="protein sequence ID" value="CAI5709710.1"/>
    <property type="molecule type" value="Genomic_DNA"/>
</dbReference>
<dbReference type="Gene3D" id="3.90.180.10">
    <property type="entry name" value="Medium-chain alcohol dehydrogenases, catalytic domain"/>
    <property type="match status" value="1"/>
</dbReference>
<dbReference type="Pfam" id="PF08240">
    <property type="entry name" value="ADH_N"/>
    <property type="match status" value="1"/>
</dbReference>
<evidence type="ECO:0000313" key="8">
    <source>
        <dbReference type="EMBL" id="CAI5709710.1"/>
    </source>
</evidence>
<dbReference type="PANTHER" id="PTHR43350:SF2">
    <property type="entry name" value="GROES-LIKE ZINC-BINDING ALCOHOL DEHYDROGENASE FAMILY PROTEIN"/>
    <property type="match status" value="1"/>
</dbReference>
<accession>A0AAV0SYM9</accession>
<dbReference type="PANTHER" id="PTHR43350">
    <property type="entry name" value="NAD-DEPENDENT ALCOHOL DEHYDROGENASE"/>
    <property type="match status" value="1"/>
</dbReference>
<evidence type="ECO:0000256" key="3">
    <source>
        <dbReference type="ARBA" id="ARBA00022723"/>
    </source>
</evidence>
<comment type="caution">
    <text evidence="8">The sequence shown here is derived from an EMBL/GenBank/DDBJ whole genome shotgun (WGS) entry which is preliminary data.</text>
</comment>
<keyword evidence="9" id="KW-1185">Reference proteome</keyword>
<feature type="domain" description="Alcohol dehydrogenase-like N-terminal" evidence="7">
    <location>
        <begin position="203"/>
        <end position="330"/>
    </location>
</feature>
<evidence type="ECO:0000256" key="4">
    <source>
        <dbReference type="ARBA" id="ARBA00022833"/>
    </source>
</evidence>
<dbReference type="Gene3D" id="3.40.50.720">
    <property type="entry name" value="NAD(P)-binding Rossmann-like Domain"/>
    <property type="match status" value="1"/>
</dbReference>
<name>A0AAV0SYM9_HYABA</name>
<keyword evidence="3" id="KW-0479">Metal-binding</keyword>
<gene>
    <name evidence="8" type="ORF">HBR001_LOCUS330</name>
</gene>
<evidence type="ECO:0000256" key="6">
    <source>
        <dbReference type="SAM" id="MobiDB-lite"/>
    </source>
</evidence>
<feature type="compositionally biased region" description="Polar residues" evidence="6">
    <location>
        <begin position="63"/>
        <end position="79"/>
    </location>
</feature>
<dbReference type="InterPro" id="IPR013154">
    <property type="entry name" value="ADH-like_N"/>
</dbReference>
<feature type="compositionally biased region" description="Polar residues" evidence="6">
    <location>
        <begin position="21"/>
        <end position="34"/>
    </location>
</feature>
<keyword evidence="4" id="KW-0862">Zinc</keyword>
<comment type="similarity">
    <text evidence="2">Belongs to the zinc-containing alcohol dehydrogenase family.</text>
</comment>
<evidence type="ECO:0000259" key="7">
    <source>
        <dbReference type="Pfam" id="PF08240"/>
    </source>
</evidence>
<evidence type="ECO:0000256" key="2">
    <source>
        <dbReference type="ARBA" id="ARBA00008072"/>
    </source>
</evidence>
<protein>
    <recommendedName>
        <fullName evidence="7">Alcohol dehydrogenase-like N-terminal domain-containing protein</fullName>
    </recommendedName>
</protein>
<reference evidence="8" key="1">
    <citation type="submission" date="2022-12" db="EMBL/GenBank/DDBJ databases">
        <authorList>
            <person name="Webb A."/>
        </authorList>
    </citation>
    <scope>NUCLEOTIDE SEQUENCE</scope>
    <source>
        <strain evidence="8">Hp1</strain>
    </source>
</reference>
<evidence type="ECO:0000256" key="5">
    <source>
        <dbReference type="ARBA" id="ARBA00023002"/>
    </source>
</evidence>
<keyword evidence="5" id="KW-0560">Oxidoreductase</keyword>
<evidence type="ECO:0000313" key="9">
    <source>
        <dbReference type="Proteomes" id="UP001162031"/>
    </source>
</evidence>
<comment type="cofactor">
    <cofactor evidence="1">
        <name>Zn(2+)</name>
        <dbReference type="ChEBI" id="CHEBI:29105"/>
    </cofactor>
</comment>
<dbReference type="GO" id="GO:0046872">
    <property type="term" value="F:metal ion binding"/>
    <property type="evidence" value="ECO:0007669"/>
    <property type="project" value="UniProtKB-KW"/>
</dbReference>
<dbReference type="GO" id="GO:0016491">
    <property type="term" value="F:oxidoreductase activity"/>
    <property type="evidence" value="ECO:0007669"/>
    <property type="project" value="UniProtKB-KW"/>
</dbReference>
<sequence>MSDEAATETVTRTDAIDGPSVSPNVTTDDATSRTCLLGATNKTHDLTQHHERHREKARLEQRGSASLSVESSRTMQEETATAPPSAERAGMHAVDRAQEAKLALAQWLRQEQLPMDLFDTSSFHDLVATLDEQFGLPKREELRLLLQTCATRADGSNETGLGDASTRENVVAVADMLAVRAACRCGEDPPVVSCTRVACNTAGAGEATVHVLRAAASLFDAQTCRGKIVGRNGVLGRSFVGTVSGLQLSASEQTERTTVGPVKVLDRVVASPYLMRRRAGQCEQLDESNRDDALPQGSTCSSTSVVGVSASIGTLAEYIVLPASNLAVVPPSVPDDLALLADDMSVVLSIVSELQRRQVTNVAILSDGPATIVSNLLTRFLHQDVQISAQNLHLFSTTATWSSSVWSQYASVTPLDLHEPADAAYLLTRQAELALDAVVDLVGSKASTGLALSLVQSMGCIVLVDRSRLELYPPSLVAMEMNAVVVRELEIVSVHNCRDYLDDALQYLVTQSQSQQSARDLRACLLDDVVLSQALSQLQTIPEQALEAQYLQVRK</sequence>